<reference evidence="3 4" key="1">
    <citation type="journal article" date="2016" name="Nat. Commun.">
        <title>Thousands of microbial genomes shed light on interconnected biogeochemical processes in an aquifer system.</title>
        <authorList>
            <person name="Anantharaman K."/>
            <person name="Brown C.T."/>
            <person name="Hug L.A."/>
            <person name="Sharon I."/>
            <person name="Castelle C.J."/>
            <person name="Probst A.J."/>
            <person name="Thomas B.C."/>
            <person name="Singh A."/>
            <person name="Wilkins M.J."/>
            <person name="Karaoz U."/>
            <person name="Brodie E.L."/>
            <person name="Williams K.H."/>
            <person name="Hubbard S.S."/>
            <person name="Banfield J.F."/>
        </authorList>
    </citation>
    <scope>NUCLEOTIDE SEQUENCE [LARGE SCALE GENOMIC DNA]</scope>
</reference>
<name>A0A1F6DAE7_9BACT</name>
<evidence type="ECO:0000313" key="4">
    <source>
        <dbReference type="Proteomes" id="UP000176377"/>
    </source>
</evidence>
<feature type="transmembrane region" description="Helical" evidence="1">
    <location>
        <begin position="471"/>
        <end position="491"/>
    </location>
</feature>
<protein>
    <recommendedName>
        <fullName evidence="2">Glycosyltransferase 2-like domain-containing protein</fullName>
    </recommendedName>
</protein>
<organism evidence="3 4">
    <name type="scientific">Candidatus Kaiserbacteria bacterium RIFCSPHIGHO2_01_FULL_56_24</name>
    <dbReference type="NCBI Taxonomy" id="1798487"/>
    <lineage>
        <taxon>Bacteria</taxon>
        <taxon>Candidatus Kaiseribacteriota</taxon>
    </lineage>
</organism>
<evidence type="ECO:0000256" key="1">
    <source>
        <dbReference type="SAM" id="Phobius"/>
    </source>
</evidence>
<keyword evidence="1" id="KW-1133">Transmembrane helix</keyword>
<dbReference type="SUPFAM" id="SSF53448">
    <property type="entry name" value="Nucleotide-diphospho-sugar transferases"/>
    <property type="match status" value="1"/>
</dbReference>
<proteinExistence type="predicted"/>
<sequence>MDRNEYWYLHVARASDLTGSDRVLYRLFEILPGFLSFGTLGGFVLLSFVKPVWAAYLTIIFAAYWLFKTAYLSMHLRYNFKRMRYNMSVNWRERLHDLPHVPARAEPHLIHMILIPFYDESYELLKESIDALAHADWDPKGIVLVIAGEERAGEGALRIGERLRKEYADRFLDCIVTVHPQGIPGDIPGKGSNLSYAAEEARTRVLDERKIPYAQTIVSAFDSDTVIYPEYFACLTWHVLSAENAERASFQPVPLYHNNIWDAPLVSRVIAYSSSFWQMIQQERPEKLATFSSHAMLFKPLYEAGYWQRNVVSEDSRIFWNMFARYDGDYRVVPMAYPVSMDANVASSFWGTVKNIYKQHRRWTYGVENVPYILWISVKNPKIPLGKRVRAAAVQIEGFWSLATHPLILFSVGWLPLLVGGAAFNATVLSYSLPFVARAFLTIAMFGLVVSAGICMYLLPERPAHVPRYRAVTMVLQWILVPMTMVIFSSIPGLESQSRLMFGRYLGFWVTPKTRLAPAAEPLPHGSASAGEE</sequence>
<evidence type="ECO:0000259" key="2">
    <source>
        <dbReference type="Pfam" id="PF13632"/>
    </source>
</evidence>
<evidence type="ECO:0000313" key="3">
    <source>
        <dbReference type="EMBL" id="OGG58399.1"/>
    </source>
</evidence>
<keyword evidence="1" id="KW-0472">Membrane</keyword>
<dbReference type="PANTHER" id="PTHR36851:SF1">
    <property type="entry name" value="GLYCO_TRANS_2-LIKE DOMAIN-CONTAINING PROTEIN"/>
    <property type="match status" value="1"/>
</dbReference>
<dbReference type="AlphaFoldDB" id="A0A1F6DAE7"/>
<feature type="transmembrane region" description="Helical" evidence="1">
    <location>
        <begin position="435"/>
        <end position="459"/>
    </location>
</feature>
<gene>
    <name evidence="3" type="ORF">A2765_05630</name>
</gene>
<feature type="transmembrane region" description="Helical" evidence="1">
    <location>
        <begin position="52"/>
        <end position="74"/>
    </location>
</feature>
<dbReference type="Gene3D" id="3.90.550.10">
    <property type="entry name" value="Spore Coat Polysaccharide Biosynthesis Protein SpsA, Chain A"/>
    <property type="match status" value="1"/>
</dbReference>
<dbReference type="Proteomes" id="UP000176377">
    <property type="component" value="Unassembled WGS sequence"/>
</dbReference>
<dbReference type="EMBL" id="MFLA01000033">
    <property type="protein sequence ID" value="OGG58399.1"/>
    <property type="molecule type" value="Genomic_DNA"/>
</dbReference>
<dbReference type="PANTHER" id="PTHR36851">
    <property type="entry name" value="UNNAMED PRODUCT"/>
    <property type="match status" value="1"/>
</dbReference>
<feature type="transmembrane region" description="Helical" evidence="1">
    <location>
        <begin position="23"/>
        <end position="46"/>
    </location>
</feature>
<feature type="domain" description="Glycosyltransferase 2-like" evidence="2">
    <location>
        <begin position="221"/>
        <end position="434"/>
    </location>
</feature>
<dbReference type="Pfam" id="PF13632">
    <property type="entry name" value="Glyco_trans_2_3"/>
    <property type="match status" value="1"/>
</dbReference>
<feature type="transmembrane region" description="Helical" evidence="1">
    <location>
        <begin position="407"/>
        <end position="429"/>
    </location>
</feature>
<accession>A0A1F6DAE7</accession>
<dbReference type="InterPro" id="IPR029044">
    <property type="entry name" value="Nucleotide-diphossugar_trans"/>
</dbReference>
<keyword evidence="1" id="KW-0812">Transmembrane</keyword>
<comment type="caution">
    <text evidence="3">The sequence shown here is derived from an EMBL/GenBank/DDBJ whole genome shotgun (WGS) entry which is preliminary data.</text>
</comment>
<dbReference type="InterPro" id="IPR001173">
    <property type="entry name" value="Glyco_trans_2-like"/>
</dbReference>